<protein>
    <submittedName>
        <fullName evidence="1">2423_t:CDS:1</fullName>
    </submittedName>
</protein>
<evidence type="ECO:0000313" key="2">
    <source>
        <dbReference type="Proteomes" id="UP000789831"/>
    </source>
</evidence>
<dbReference type="AlphaFoldDB" id="A0A9N9E6Y4"/>
<accession>A0A9N9E6Y4</accession>
<sequence>MASSSSINQDQTRENKHISSQWTRFGSIISDAEVAEGKTMKAKQKEVIHRYAHRETFQDKVTEIQSETGVAEKTAKTPISETNLYKAQRAVTVYKLFGKTIGSTT</sequence>
<proteinExistence type="predicted"/>
<gene>
    <name evidence="1" type="ORF">AGERDE_LOCUS11867</name>
</gene>
<dbReference type="EMBL" id="CAJVPL010006049">
    <property type="protein sequence ID" value="CAG8662157.1"/>
    <property type="molecule type" value="Genomic_DNA"/>
</dbReference>
<name>A0A9N9E6Y4_9GLOM</name>
<organism evidence="1 2">
    <name type="scientific">Ambispora gerdemannii</name>
    <dbReference type="NCBI Taxonomy" id="144530"/>
    <lineage>
        <taxon>Eukaryota</taxon>
        <taxon>Fungi</taxon>
        <taxon>Fungi incertae sedis</taxon>
        <taxon>Mucoromycota</taxon>
        <taxon>Glomeromycotina</taxon>
        <taxon>Glomeromycetes</taxon>
        <taxon>Archaeosporales</taxon>
        <taxon>Ambisporaceae</taxon>
        <taxon>Ambispora</taxon>
    </lineage>
</organism>
<dbReference type="OrthoDB" id="2430975at2759"/>
<dbReference type="Proteomes" id="UP000789831">
    <property type="component" value="Unassembled WGS sequence"/>
</dbReference>
<evidence type="ECO:0000313" key="1">
    <source>
        <dbReference type="EMBL" id="CAG8662157.1"/>
    </source>
</evidence>
<keyword evidence="2" id="KW-1185">Reference proteome</keyword>
<comment type="caution">
    <text evidence="1">The sequence shown here is derived from an EMBL/GenBank/DDBJ whole genome shotgun (WGS) entry which is preliminary data.</text>
</comment>
<reference evidence="1" key="1">
    <citation type="submission" date="2021-06" db="EMBL/GenBank/DDBJ databases">
        <authorList>
            <person name="Kallberg Y."/>
            <person name="Tangrot J."/>
            <person name="Rosling A."/>
        </authorList>
    </citation>
    <scope>NUCLEOTIDE SEQUENCE</scope>
    <source>
        <strain evidence="1">MT106</strain>
    </source>
</reference>
<feature type="non-terminal residue" evidence="1">
    <location>
        <position position="1"/>
    </location>
</feature>